<dbReference type="OrthoDB" id="2422341at2759"/>
<sequence>MLRRDPTRIELRAEDLLDFDRAREEYLDATGANNTSKNKHKATTAVPPPTPANQTTTTAGRKPDPFELAERERKGKDSTMETAHVSLTVLGQTLKRPSNSSHFALCSHPPRP</sequence>
<dbReference type="GO" id="GO:0031145">
    <property type="term" value="P:anaphase-promoting complex-dependent catabolic process"/>
    <property type="evidence" value="ECO:0007669"/>
    <property type="project" value="InterPro"/>
</dbReference>
<keyword evidence="1" id="KW-0833">Ubl conjugation pathway</keyword>
<feature type="region of interest" description="Disordered" evidence="2">
    <location>
        <begin position="93"/>
        <end position="112"/>
    </location>
</feature>
<dbReference type="AlphaFoldDB" id="A0A197JTE4"/>
<accession>A0A197JTE4</accession>
<evidence type="ECO:0000256" key="1">
    <source>
        <dbReference type="ARBA" id="ARBA00022786"/>
    </source>
</evidence>
<protein>
    <recommendedName>
        <fullName evidence="5">Anaphase-promoting complex subunit CDC26</fullName>
    </recommendedName>
</protein>
<reference evidence="3 4" key="1">
    <citation type="submission" date="2016-05" db="EMBL/GenBank/DDBJ databases">
        <title>Genome sequencing reveals origins of a unique bacterial endosymbiosis in the earliest lineages of terrestrial Fungi.</title>
        <authorList>
            <consortium name="DOE Joint Genome Institute"/>
            <person name="Uehling J."/>
            <person name="Gryganskyi A."/>
            <person name="Hameed K."/>
            <person name="Tschaplinski T."/>
            <person name="Misztal P."/>
            <person name="Wu S."/>
            <person name="Desiro A."/>
            <person name="Vande Pol N."/>
            <person name="Du Z.-Y."/>
            <person name="Zienkiewicz A."/>
            <person name="Zienkiewicz K."/>
            <person name="Morin E."/>
            <person name="Tisserant E."/>
            <person name="Splivallo R."/>
            <person name="Hainaut M."/>
            <person name="Henrissat B."/>
            <person name="Ohm R."/>
            <person name="Kuo A."/>
            <person name="Yan J."/>
            <person name="Lipzen A."/>
            <person name="Nolan M."/>
            <person name="Labutti K."/>
            <person name="Barry K."/>
            <person name="Goldstein A."/>
            <person name="Labbe J."/>
            <person name="Schadt C."/>
            <person name="Tuskan G."/>
            <person name="Grigoriev I."/>
            <person name="Martin F."/>
            <person name="Vilgalys R."/>
            <person name="Bonito G."/>
        </authorList>
    </citation>
    <scope>NUCLEOTIDE SEQUENCE [LARGE SCALE GENOMIC DNA]</scope>
    <source>
        <strain evidence="3 4">AG-77</strain>
    </source>
</reference>
<feature type="compositionally biased region" description="Basic and acidic residues" evidence="2">
    <location>
        <begin position="61"/>
        <end position="79"/>
    </location>
</feature>
<organism evidence="3 4">
    <name type="scientific">Linnemannia elongata AG-77</name>
    <dbReference type="NCBI Taxonomy" id="1314771"/>
    <lineage>
        <taxon>Eukaryota</taxon>
        <taxon>Fungi</taxon>
        <taxon>Fungi incertae sedis</taxon>
        <taxon>Mucoromycota</taxon>
        <taxon>Mortierellomycotina</taxon>
        <taxon>Mortierellomycetes</taxon>
        <taxon>Mortierellales</taxon>
        <taxon>Mortierellaceae</taxon>
        <taxon>Linnemannia</taxon>
    </lineage>
</organism>
<feature type="compositionally biased region" description="Polar residues" evidence="2">
    <location>
        <begin position="93"/>
        <end position="102"/>
    </location>
</feature>
<evidence type="ECO:0000256" key="2">
    <source>
        <dbReference type="SAM" id="MobiDB-lite"/>
    </source>
</evidence>
<evidence type="ECO:0000313" key="4">
    <source>
        <dbReference type="Proteomes" id="UP000078512"/>
    </source>
</evidence>
<dbReference type="EMBL" id="KV442056">
    <property type="protein sequence ID" value="OAQ27584.1"/>
    <property type="molecule type" value="Genomic_DNA"/>
</dbReference>
<dbReference type="InterPro" id="IPR018860">
    <property type="entry name" value="APC_suCDC26"/>
</dbReference>
<proteinExistence type="predicted"/>
<dbReference type="GO" id="GO:0005680">
    <property type="term" value="C:anaphase-promoting complex"/>
    <property type="evidence" value="ECO:0007669"/>
    <property type="project" value="InterPro"/>
</dbReference>
<dbReference type="Pfam" id="PF10471">
    <property type="entry name" value="ANAPC_CDC26"/>
    <property type="match status" value="1"/>
</dbReference>
<dbReference type="Proteomes" id="UP000078512">
    <property type="component" value="Unassembled WGS sequence"/>
</dbReference>
<feature type="region of interest" description="Disordered" evidence="2">
    <location>
        <begin position="28"/>
        <end position="83"/>
    </location>
</feature>
<evidence type="ECO:0000313" key="3">
    <source>
        <dbReference type="EMBL" id="OAQ27584.1"/>
    </source>
</evidence>
<evidence type="ECO:0008006" key="5">
    <source>
        <dbReference type="Google" id="ProtNLM"/>
    </source>
</evidence>
<name>A0A197JTE4_9FUNG</name>
<keyword evidence="4" id="KW-1185">Reference proteome</keyword>
<gene>
    <name evidence="3" type="ORF">K457DRAFT_21144</name>
</gene>